<protein>
    <recommendedName>
        <fullName evidence="1">Solute-binding protein family 3/N-terminal domain-containing protein</fullName>
    </recommendedName>
</protein>
<organism evidence="2 3">
    <name type="scientific">Xaviernesmea oryzae</name>
    <dbReference type="NCBI Taxonomy" id="464029"/>
    <lineage>
        <taxon>Bacteria</taxon>
        <taxon>Pseudomonadati</taxon>
        <taxon>Pseudomonadota</taxon>
        <taxon>Alphaproteobacteria</taxon>
        <taxon>Hyphomicrobiales</taxon>
        <taxon>Rhizobiaceae</taxon>
        <taxon>Rhizobium/Agrobacterium group</taxon>
        <taxon>Xaviernesmea</taxon>
    </lineage>
</organism>
<comment type="caution">
    <text evidence="2">The sequence shown here is derived from an EMBL/GenBank/DDBJ whole genome shotgun (WGS) entry which is preliminary data.</text>
</comment>
<sequence length="238" mass="25957">MCFSLLSATVAKADPGDGPPLRLLTENYAPFNFEEAGALTGVSVEQLKIMLSEAHIAFSMEMLPWARAYGLAARSPSTCIFSTMLTPQRHDLFKWVAPLYHETQMLARRRGPEPVPASLEEARKLTVGVYIDDVAADLARAQKFDHIDTSPSLESSLEKLLAGRVDLIYIGRSTLDRLQAEGQPIEPALAAYRAAGGLACNLQTPDATIAALQQALDRMIADGRQAALFKRFGIRSDP</sequence>
<dbReference type="PANTHER" id="PTHR38834:SF3">
    <property type="entry name" value="SOLUTE-BINDING PROTEIN FAMILY 3_N-TERMINAL DOMAIN-CONTAINING PROTEIN"/>
    <property type="match status" value="1"/>
</dbReference>
<evidence type="ECO:0000313" key="2">
    <source>
        <dbReference type="EMBL" id="OLP59496.1"/>
    </source>
</evidence>
<evidence type="ECO:0000313" key="3">
    <source>
        <dbReference type="Proteomes" id="UP000186364"/>
    </source>
</evidence>
<dbReference type="SUPFAM" id="SSF53850">
    <property type="entry name" value="Periplasmic binding protein-like II"/>
    <property type="match status" value="1"/>
</dbReference>
<proteinExistence type="predicted"/>
<keyword evidence="3" id="KW-1185">Reference proteome</keyword>
<dbReference type="Gene3D" id="3.40.190.10">
    <property type="entry name" value="Periplasmic binding protein-like II"/>
    <property type="match status" value="2"/>
</dbReference>
<dbReference type="Pfam" id="PF00497">
    <property type="entry name" value="SBP_bac_3"/>
    <property type="match status" value="1"/>
</dbReference>
<dbReference type="EMBL" id="MKIP01000052">
    <property type="protein sequence ID" value="OLP59496.1"/>
    <property type="molecule type" value="Genomic_DNA"/>
</dbReference>
<reference evidence="2 3" key="1">
    <citation type="submission" date="2016-09" db="EMBL/GenBank/DDBJ databases">
        <title>Rhizobium sp. nov., a novel species isolated from the rice rhizosphere.</title>
        <authorList>
            <person name="Zhao J."/>
            <person name="Zhang X."/>
        </authorList>
    </citation>
    <scope>NUCLEOTIDE SEQUENCE [LARGE SCALE GENOMIC DNA]</scope>
    <source>
        <strain evidence="2 3">1.7048</strain>
    </source>
</reference>
<dbReference type="AlphaFoldDB" id="A0A1Q9AVK4"/>
<gene>
    <name evidence="2" type="ORF">BJF93_11790</name>
</gene>
<dbReference type="Proteomes" id="UP000186364">
    <property type="component" value="Unassembled WGS sequence"/>
</dbReference>
<name>A0A1Q9AVK4_9HYPH</name>
<feature type="domain" description="Solute-binding protein family 3/N-terminal" evidence="1">
    <location>
        <begin position="26"/>
        <end position="232"/>
    </location>
</feature>
<evidence type="ECO:0000259" key="1">
    <source>
        <dbReference type="Pfam" id="PF00497"/>
    </source>
</evidence>
<accession>A0A1Q9AVK4</accession>
<dbReference type="PANTHER" id="PTHR38834">
    <property type="entry name" value="PERIPLASMIC SUBSTRATE BINDING PROTEIN FAMILY 3"/>
    <property type="match status" value="1"/>
</dbReference>
<dbReference type="InterPro" id="IPR001638">
    <property type="entry name" value="Solute-binding_3/MltF_N"/>
</dbReference>